<evidence type="ECO:0000259" key="6">
    <source>
        <dbReference type="PROSITE" id="PS50921"/>
    </source>
</evidence>
<evidence type="ECO:0000313" key="8">
    <source>
        <dbReference type="Proteomes" id="UP000552954"/>
    </source>
</evidence>
<dbReference type="Gene3D" id="3.40.50.2300">
    <property type="match status" value="1"/>
</dbReference>
<dbReference type="SUPFAM" id="SSF52172">
    <property type="entry name" value="CheY-like"/>
    <property type="match status" value="1"/>
</dbReference>
<dbReference type="SMART" id="SM01012">
    <property type="entry name" value="ANTAR"/>
    <property type="match status" value="1"/>
</dbReference>
<sequence>MTSVLLLSTPDPGAPALATDFAAAGFSVCGEGDCAHLVRETLRAGPDVLVCWAPRPTTDLLQAIATLQAQQPVPVLCFTQDAGVEALQRALDAGVHAWVVQGYAPQRLRPLVRLAQSRERHERQLREKVAELGEKLDERKWIDKAKGILMQARHVSEEEAFQLLRNASMHGNRRVGQVSRGVIDAARIAEAINRAGQQRMLSQRLVKLHALACSRTDAAAAAVLMKESVQRVEENLASLQAELSPATYGDLIAAAQTGWKALRQLLEAPPRPAELGRIDERAEAVVAQADALVLALESSGLATQLHVINVAGRQRMLSQRMAKLALVQALAADKAALEPLLEETAAQFERGLGELLAAPLSTPEIRLVLGRGGDAWKSLRAAVPTAGQAAGRMRVAAASEELLEVFDQLTGAYQRSIEVLIGG</sequence>
<feature type="coiled-coil region" evidence="5">
    <location>
        <begin position="111"/>
        <end position="138"/>
    </location>
</feature>
<proteinExistence type="predicted"/>
<accession>A0A849K1F4</accession>
<reference evidence="7 8" key="1">
    <citation type="submission" date="2020-05" db="EMBL/GenBank/DDBJ databases">
        <authorList>
            <person name="Khan S.A."/>
            <person name="Jeon C.O."/>
            <person name="Chun B.H."/>
        </authorList>
    </citation>
    <scope>NUCLEOTIDE SEQUENCE [LARGE SCALE GENOMIC DNA]</scope>
    <source>
        <strain evidence="7 8">B156</strain>
    </source>
</reference>
<dbReference type="EMBL" id="JABFCS010000001">
    <property type="protein sequence ID" value="NNU42348.1"/>
    <property type="molecule type" value="Genomic_DNA"/>
</dbReference>
<dbReference type="Pfam" id="PF03861">
    <property type="entry name" value="ANTAR"/>
    <property type="match status" value="1"/>
</dbReference>
<keyword evidence="3" id="KW-1133">Transmembrane helix</keyword>
<dbReference type="PROSITE" id="PS50921">
    <property type="entry name" value="ANTAR"/>
    <property type="match status" value="1"/>
</dbReference>
<keyword evidence="2" id="KW-0812">Transmembrane</keyword>
<keyword evidence="4" id="KW-0472">Membrane</keyword>
<dbReference type="GO" id="GO:0016020">
    <property type="term" value="C:membrane"/>
    <property type="evidence" value="ECO:0007669"/>
    <property type="project" value="UniProtKB-SubCell"/>
</dbReference>
<gene>
    <name evidence="7" type="ORF">HK415_03015</name>
</gene>
<organism evidence="7 8">
    <name type="scientific">Ramlibacter montanisoli</name>
    <dbReference type="NCBI Taxonomy" id="2732512"/>
    <lineage>
        <taxon>Bacteria</taxon>
        <taxon>Pseudomonadati</taxon>
        <taxon>Pseudomonadota</taxon>
        <taxon>Betaproteobacteria</taxon>
        <taxon>Burkholderiales</taxon>
        <taxon>Comamonadaceae</taxon>
        <taxon>Ramlibacter</taxon>
    </lineage>
</organism>
<reference evidence="7 8" key="2">
    <citation type="submission" date="2020-06" db="EMBL/GenBank/DDBJ databases">
        <title>Ramlibacter rhizophilus sp. nov., isolated from rhizosphere soil of national flower Mugunghwa from South Korea.</title>
        <authorList>
            <person name="Zheng-Fei Y."/>
            <person name="Huan T."/>
        </authorList>
    </citation>
    <scope>NUCLEOTIDE SEQUENCE [LARGE SCALE GENOMIC DNA]</scope>
    <source>
        <strain evidence="7 8">B156</strain>
    </source>
</reference>
<dbReference type="Gene3D" id="1.10.10.10">
    <property type="entry name" value="Winged helix-like DNA-binding domain superfamily/Winged helix DNA-binding domain"/>
    <property type="match status" value="1"/>
</dbReference>
<evidence type="ECO:0000313" key="7">
    <source>
        <dbReference type="EMBL" id="NNU42348.1"/>
    </source>
</evidence>
<evidence type="ECO:0000256" key="5">
    <source>
        <dbReference type="SAM" id="Coils"/>
    </source>
</evidence>
<dbReference type="InterPro" id="IPR005561">
    <property type="entry name" value="ANTAR"/>
</dbReference>
<dbReference type="RefSeq" id="WP_171556719.1">
    <property type="nucleotide sequence ID" value="NZ_JABFCS010000001.1"/>
</dbReference>
<dbReference type="Gene3D" id="1.20.120.960">
    <property type="entry name" value="Histidine kinase NarX, sensor domain"/>
    <property type="match status" value="1"/>
</dbReference>
<keyword evidence="8" id="KW-1185">Reference proteome</keyword>
<dbReference type="InterPro" id="IPR011006">
    <property type="entry name" value="CheY-like_superfamily"/>
</dbReference>
<dbReference type="GO" id="GO:0003723">
    <property type="term" value="F:RNA binding"/>
    <property type="evidence" value="ECO:0007669"/>
    <property type="project" value="InterPro"/>
</dbReference>
<comment type="caution">
    <text evidence="7">The sequence shown here is derived from an EMBL/GenBank/DDBJ whole genome shotgun (WGS) entry which is preliminary data.</text>
</comment>
<feature type="domain" description="ANTAR" evidence="6">
    <location>
        <begin position="122"/>
        <end position="183"/>
    </location>
</feature>
<protein>
    <submittedName>
        <fullName evidence="7">ANTAR domain-containing protein</fullName>
    </submittedName>
</protein>
<dbReference type="InterPro" id="IPR042295">
    <property type="entry name" value="NarX-like_N_sf"/>
</dbReference>
<name>A0A849K1F4_9BURK</name>
<evidence type="ECO:0000256" key="1">
    <source>
        <dbReference type="ARBA" id="ARBA00004141"/>
    </source>
</evidence>
<evidence type="ECO:0000256" key="3">
    <source>
        <dbReference type="ARBA" id="ARBA00022989"/>
    </source>
</evidence>
<dbReference type="Pfam" id="PF13675">
    <property type="entry name" value="PilJ"/>
    <property type="match status" value="2"/>
</dbReference>
<keyword evidence="5" id="KW-0175">Coiled coil</keyword>
<dbReference type="InterPro" id="IPR036388">
    <property type="entry name" value="WH-like_DNA-bd_sf"/>
</dbReference>
<evidence type="ECO:0000256" key="4">
    <source>
        <dbReference type="ARBA" id="ARBA00023136"/>
    </source>
</evidence>
<evidence type="ECO:0000256" key="2">
    <source>
        <dbReference type="ARBA" id="ARBA00022692"/>
    </source>
</evidence>
<dbReference type="AlphaFoldDB" id="A0A849K1F4"/>
<comment type="subcellular location">
    <subcellularLocation>
        <location evidence="1">Membrane</location>
        <topology evidence="1">Multi-pass membrane protein</topology>
    </subcellularLocation>
</comment>
<dbReference type="InterPro" id="IPR029095">
    <property type="entry name" value="NarX-like_N"/>
</dbReference>
<dbReference type="Proteomes" id="UP000552954">
    <property type="component" value="Unassembled WGS sequence"/>
</dbReference>